<dbReference type="Proteomes" id="UP000005561">
    <property type="component" value="Unassembled WGS sequence"/>
</dbReference>
<dbReference type="AlphaFoldDB" id="C6LA26"/>
<proteinExistence type="predicted"/>
<organism evidence="1 2">
    <name type="scientific">Marvinbryantia formatexigens DSM 14469</name>
    <dbReference type="NCBI Taxonomy" id="478749"/>
    <lineage>
        <taxon>Bacteria</taxon>
        <taxon>Bacillati</taxon>
        <taxon>Bacillota</taxon>
        <taxon>Clostridia</taxon>
        <taxon>Lachnospirales</taxon>
        <taxon>Lachnospiraceae</taxon>
        <taxon>Marvinbryantia</taxon>
    </lineage>
</organism>
<dbReference type="eggNOG" id="ENOG5033NT6">
    <property type="taxonomic scope" value="Bacteria"/>
</dbReference>
<evidence type="ECO:0000313" key="2">
    <source>
        <dbReference type="Proteomes" id="UP000005561"/>
    </source>
</evidence>
<protein>
    <submittedName>
        <fullName evidence="1">Uncharacterized protein</fullName>
    </submittedName>
</protein>
<comment type="caution">
    <text evidence="1">The sequence shown here is derived from an EMBL/GenBank/DDBJ whole genome shotgun (WGS) entry which is preliminary data.</text>
</comment>
<sequence length="214" mass="24449">MTRKGGDMILELKQTGRGFCTAGFAIKRLTEETGTVSLSGKPWSMEAYISGIYRGMEFEMLPDRHSAAGKKRFRPYRIRQDGRETGSVYQTIHKDSMCKSSGYHRMEKDGMIYSMYPVGFGIEGSRCPVYCGDRQTAQAEKDGTVHNDMHYYRILATDENAAFTTVLFCMYMYVNACYKPGKRAALSEVKTVSVTTDRFLKEKYNPDFRERITD</sequence>
<evidence type="ECO:0000313" key="1">
    <source>
        <dbReference type="EMBL" id="EET62433.1"/>
    </source>
</evidence>
<gene>
    <name evidence="1" type="ORF">BRYFOR_05468</name>
</gene>
<dbReference type="EMBL" id="ACCL02000002">
    <property type="protein sequence ID" value="EET62433.1"/>
    <property type="molecule type" value="Genomic_DNA"/>
</dbReference>
<name>C6LA26_9FIRM</name>
<accession>C6LA26</accession>
<keyword evidence="2" id="KW-1185">Reference proteome</keyword>
<reference evidence="1" key="1">
    <citation type="submission" date="2009-07" db="EMBL/GenBank/DDBJ databases">
        <authorList>
            <person name="Weinstock G."/>
            <person name="Sodergren E."/>
            <person name="Clifton S."/>
            <person name="Fulton L."/>
            <person name="Fulton B."/>
            <person name="Courtney L."/>
            <person name="Fronick C."/>
            <person name="Harrison M."/>
            <person name="Strong C."/>
            <person name="Farmer C."/>
            <person name="Delahaunty K."/>
            <person name="Markovic C."/>
            <person name="Hall O."/>
            <person name="Minx P."/>
            <person name="Tomlinson C."/>
            <person name="Mitreva M."/>
            <person name="Nelson J."/>
            <person name="Hou S."/>
            <person name="Wollam A."/>
            <person name="Pepin K.H."/>
            <person name="Johnson M."/>
            <person name="Bhonagiri V."/>
            <person name="Nash W.E."/>
            <person name="Warren W."/>
            <person name="Chinwalla A."/>
            <person name="Mardis E.R."/>
            <person name="Wilson R.K."/>
        </authorList>
    </citation>
    <scope>NUCLEOTIDE SEQUENCE [LARGE SCALE GENOMIC DNA]</scope>
    <source>
        <strain evidence="1">DSM 14469</strain>
    </source>
</reference>
<dbReference type="STRING" id="168384.SAMN05660368_02258"/>